<comment type="caution">
    <text evidence="1">The sequence shown here is derived from an EMBL/GenBank/DDBJ whole genome shotgun (WGS) entry which is preliminary data.</text>
</comment>
<organism evidence="1 2">
    <name type="scientific">Castilleja foliolosa</name>
    <dbReference type="NCBI Taxonomy" id="1961234"/>
    <lineage>
        <taxon>Eukaryota</taxon>
        <taxon>Viridiplantae</taxon>
        <taxon>Streptophyta</taxon>
        <taxon>Embryophyta</taxon>
        <taxon>Tracheophyta</taxon>
        <taxon>Spermatophyta</taxon>
        <taxon>Magnoliopsida</taxon>
        <taxon>eudicotyledons</taxon>
        <taxon>Gunneridae</taxon>
        <taxon>Pentapetalae</taxon>
        <taxon>asterids</taxon>
        <taxon>lamiids</taxon>
        <taxon>Lamiales</taxon>
        <taxon>Orobanchaceae</taxon>
        <taxon>Pedicularideae</taxon>
        <taxon>Castillejinae</taxon>
        <taxon>Castilleja</taxon>
    </lineage>
</organism>
<reference evidence="2" key="1">
    <citation type="journal article" date="2024" name="IScience">
        <title>Strigolactones Initiate the Formation of Haustorium-like Structures in Castilleja.</title>
        <authorList>
            <person name="Buerger M."/>
            <person name="Peterson D."/>
            <person name="Chory J."/>
        </authorList>
    </citation>
    <scope>NUCLEOTIDE SEQUENCE [LARGE SCALE GENOMIC DNA]</scope>
</reference>
<accession>A0ABD3E6T6</accession>
<dbReference type="Proteomes" id="UP001632038">
    <property type="component" value="Unassembled WGS sequence"/>
</dbReference>
<sequence>MMEIMRRLQIDLLIAAKTVMAARSGFRVSVVKCSCFSIVLRLKNCEHPIGGIDFAFGPEFIQLLFCPPLERANNFGLRMKNGIFQLALDMLARSKL</sequence>
<protein>
    <submittedName>
        <fullName evidence="1">Uncharacterized protein</fullName>
    </submittedName>
</protein>
<dbReference type="EMBL" id="JAVIJP010000007">
    <property type="protein sequence ID" value="KAL3650166.1"/>
    <property type="molecule type" value="Genomic_DNA"/>
</dbReference>
<keyword evidence="2" id="KW-1185">Reference proteome</keyword>
<dbReference type="AlphaFoldDB" id="A0ABD3E6T6"/>
<evidence type="ECO:0000313" key="2">
    <source>
        <dbReference type="Proteomes" id="UP001632038"/>
    </source>
</evidence>
<gene>
    <name evidence="1" type="ORF">CASFOL_006569</name>
</gene>
<name>A0ABD3E6T6_9LAMI</name>
<proteinExistence type="predicted"/>
<evidence type="ECO:0000313" key="1">
    <source>
        <dbReference type="EMBL" id="KAL3650166.1"/>
    </source>
</evidence>